<feature type="compositionally biased region" description="Polar residues" evidence="1">
    <location>
        <begin position="125"/>
        <end position="172"/>
    </location>
</feature>
<dbReference type="Pfam" id="PF16087">
    <property type="entry name" value="DUF4817"/>
    <property type="match status" value="1"/>
</dbReference>
<feature type="domain" description="DUF4817" evidence="2">
    <location>
        <begin position="991"/>
        <end position="1024"/>
    </location>
</feature>
<dbReference type="EMBL" id="OU892283">
    <property type="protein sequence ID" value="CAG9771497.1"/>
    <property type="molecule type" value="Genomic_DNA"/>
</dbReference>
<protein>
    <recommendedName>
        <fullName evidence="2">DUF4817 domain-containing protein</fullName>
    </recommendedName>
</protein>
<proteinExistence type="predicted"/>
<sequence>MSTDEETNENITDGVPAGILQAAENVKNLVPDRSKKRGKLMLQLVLNDTKSTGAIAHNSSSRFESKRSTLSSICNPSAVPVQSEKKDDNCDPGGLEKLLTADDGNQTKYYATLAPLSLDAFGINDASNTGNVNSSKFDVPTNSNPEEAIPINNQEDAATPSKFSHTDYNSSDSLDEPFQGSDRDSDYLPSENEANVTKWTDTLEASDKNETSGTDTGEEGNINEEVEVQNEGSNLEAQNIEKDITDGRKRKRKSKGQGDPKTWKKRKAARERLQGKAYIGYRKGSGGKYRQILPKEKRQVKPPCKGHNDTKKGPQQKFECLTVTNEERRRIFNYFWQLTSWDAKRMYVSGLVSHTVPKHRRSQTEPSESRKKIGFKYYLAINNTNEIIRRHVCKYIFLATLGLGEKTVRAWVLKQNVEVNDAGSPEDPHHQHKRSEPGISEFTNHITEFLNAFPKVESHYCRASSRKLYLEPLWNSYRYLYREFLIHCQRENKRSCCWRSFMKVFKSMNLEIYTPRKDQCNKCIMYKTDNLDKPEYDCHFERKEQARSEKNEDKESANNETKCVFTMDLQAFLLSPYTQASAMYYKQKLKVHNLTYYNLHNKEVSCFLWHEGNGGESNVFVSNTVKFLKTEIEKYHPSIIILWSDGCSYQNRNVNMSNGLLELAIGQKYLEVGHTQMEVDSIHSVIERKIGRKTEISVPADYVNVIKNAREKPAPYKVVYLSHNDFLKYNSGIFSSIRLGNVKGDPCVTDICCLQYLPEGTINYKLKFSDLWTQLPRRPSKKAKFPMSHDLLYSSPRSIEDTKFVHLQELKSIISADYHEFYNNLKHSSRDQCNHIKKSVITQLNIISAKLIEQGEMLNVLRKDKNATINTRVPNNVSVDKILTLLPLANLNSLKGVKDLLKDGDATFDVQNIYVYFFLSETQELSRLGGGDVKTPVKKIMYRILSNGLGQLFSWDGAKGKEVFKILNMVQQDLVNMIYIIGECIGYWFLASRVYAQKFTNNRHPDGRMLENLKERFERTGSVAYEKKTRTKTVLKEENEFAITLAVESSDNSIQSVKYAESDDSPYNPELSDDEVNVEVVEPNEVKKPAFSVDSKKVGNYVLVIYNKKYFPGQITKVHNLGAIVNVMTPYGKQWKWPTHKDEIFYSNKEIIMAIKTPERRGHREVFDVPELKDFL</sequence>
<dbReference type="Proteomes" id="UP001152799">
    <property type="component" value="Chromosome 7"/>
</dbReference>
<dbReference type="PANTHER" id="PTHR10773">
    <property type="entry name" value="DNA-DIRECTED RNA POLYMERASES I, II, AND III SUBUNIT RPABC2"/>
    <property type="match status" value="1"/>
</dbReference>
<dbReference type="AlphaFoldDB" id="A0A9N9MYU7"/>
<dbReference type="PANTHER" id="PTHR10773:SF19">
    <property type="match status" value="1"/>
</dbReference>
<dbReference type="OrthoDB" id="7367179at2759"/>
<evidence type="ECO:0000256" key="1">
    <source>
        <dbReference type="SAM" id="MobiDB-lite"/>
    </source>
</evidence>
<gene>
    <name evidence="3" type="ORF">CEUTPL_LOCUS11929</name>
</gene>
<feature type="compositionally biased region" description="Acidic residues" evidence="1">
    <location>
        <begin position="216"/>
        <end position="228"/>
    </location>
</feature>
<feature type="region of interest" description="Disordered" evidence="1">
    <location>
        <begin position="122"/>
        <end position="269"/>
    </location>
</feature>
<name>A0A9N9MYU7_9CUCU</name>
<keyword evidence="4" id="KW-1185">Reference proteome</keyword>
<evidence type="ECO:0000313" key="3">
    <source>
        <dbReference type="EMBL" id="CAG9771497.1"/>
    </source>
</evidence>
<evidence type="ECO:0000259" key="2">
    <source>
        <dbReference type="Pfam" id="PF16087"/>
    </source>
</evidence>
<reference evidence="3" key="1">
    <citation type="submission" date="2022-01" db="EMBL/GenBank/DDBJ databases">
        <authorList>
            <person name="King R."/>
        </authorList>
    </citation>
    <scope>NUCLEOTIDE SEQUENCE</scope>
</reference>
<accession>A0A9N9MYU7</accession>
<evidence type="ECO:0000313" key="4">
    <source>
        <dbReference type="Proteomes" id="UP001152799"/>
    </source>
</evidence>
<organism evidence="3 4">
    <name type="scientific">Ceutorhynchus assimilis</name>
    <name type="common">cabbage seed weevil</name>
    <dbReference type="NCBI Taxonomy" id="467358"/>
    <lineage>
        <taxon>Eukaryota</taxon>
        <taxon>Metazoa</taxon>
        <taxon>Ecdysozoa</taxon>
        <taxon>Arthropoda</taxon>
        <taxon>Hexapoda</taxon>
        <taxon>Insecta</taxon>
        <taxon>Pterygota</taxon>
        <taxon>Neoptera</taxon>
        <taxon>Endopterygota</taxon>
        <taxon>Coleoptera</taxon>
        <taxon>Polyphaga</taxon>
        <taxon>Cucujiformia</taxon>
        <taxon>Curculionidae</taxon>
        <taxon>Ceutorhynchinae</taxon>
        <taxon>Ceutorhynchus</taxon>
    </lineage>
</organism>
<dbReference type="InterPro" id="IPR032135">
    <property type="entry name" value="DUF4817"/>
</dbReference>